<comment type="caution">
    <text evidence="3">The sequence shown here is derived from an EMBL/GenBank/DDBJ whole genome shotgun (WGS) entry which is preliminary data.</text>
</comment>
<feature type="signal peptide" evidence="2">
    <location>
        <begin position="1"/>
        <end position="25"/>
    </location>
</feature>
<dbReference type="RefSeq" id="WP_233926166.1">
    <property type="nucleotide sequence ID" value="NZ_JAJVKT010000036.1"/>
</dbReference>
<name>A0A9Q3W858_9GAMM</name>
<keyword evidence="4" id="KW-1185">Reference proteome</keyword>
<dbReference type="Pfam" id="PF11920">
    <property type="entry name" value="DUF3438"/>
    <property type="match status" value="1"/>
</dbReference>
<feature type="region of interest" description="Disordered" evidence="1">
    <location>
        <begin position="135"/>
        <end position="161"/>
    </location>
</feature>
<evidence type="ECO:0000313" key="3">
    <source>
        <dbReference type="EMBL" id="MCE7511001.1"/>
    </source>
</evidence>
<feature type="chain" id="PRO_5040120841" evidence="2">
    <location>
        <begin position="26"/>
        <end position="316"/>
    </location>
</feature>
<keyword evidence="2" id="KW-0732">Signal</keyword>
<feature type="region of interest" description="Disordered" evidence="1">
    <location>
        <begin position="273"/>
        <end position="316"/>
    </location>
</feature>
<dbReference type="AlphaFoldDB" id="A0A9Q3W858"/>
<dbReference type="NCBIfam" id="TIGR03749">
    <property type="entry name" value="conj_TIGR03749"/>
    <property type="match status" value="1"/>
</dbReference>
<organism evidence="3 4">
    <name type="scientific">Alloalcanivorax xenomutans</name>
    <dbReference type="NCBI Taxonomy" id="1094342"/>
    <lineage>
        <taxon>Bacteria</taxon>
        <taxon>Pseudomonadati</taxon>
        <taxon>Pseudomonadota</taxon>
        <taxon>Gammaproteobacteria</taxon>
        <taxon>Oceanospirillales</taxon>
        <taxon>Alcanivoracaceae</taxon>
        <taxon>Alloalcanivorax</taxon>
    </lineage>
</organism>
<sequence>MPPLLRFPRPLRVLLVFLSALVATAAALTPAYAVEIHHWERKPIPVDLPVGEERIVLIDRNVRIGLPAELADPEVLRVQSVGGALYLMAKKAFETQRVQVQDIESGQIFLIDLAATEGASAEDLRIVVSGDQSAASAADKKKSANEEGASSPDASNTPPLPVRLTRYAAQTLYAPLRTVAPLPGVRRVPMRVSQTVPLFWELPLQAQPLAAWRAGGLTVTAVEITNPDPNREFGLDPRRLQGEFVTATFMHPSVGPSTSSTSTTTVFLVTRGGGLEKALYPPAPKRSPQPDDGRQSEKNAEEGRLKKTKEAADAEK</sequence>
<proteinExistence type="predicted"/>
<protein>
    <submittedName>
        <fullName evidence="3">TIGR03749 family integrating conjugative element protein</fullName>
    </submittedName>
</protein>
<reference evidence="3" key="1">
    <citation type="submission" date="2022-01" db="EMBL/GenBank/DDBJ databases">
        <authorList>
            <person name="Karlyshev A.V."/>
            <person name="Jaspars M."/>
        </authorList>
    </citation>
    <scope>NUCLEOTIDE SEQUENCE</scope>
    <source>
        <strain evidence="3">AGSA3-2</strain>
    </source>
</reference>
<feature type="compositionally biased region" description="Basic and acidic residues" evidence="1">
    <location>
        <begin position="288"/>
        <end position="316"/>
    </location>
</feature>
<evidence type="ECO:0000313" key="4">
    <source>
        <dbReference type="Proteomes" id="UP001107961"/>
    </source>
</evidence>
<accession>A0A9Q3W858</accession>
<dbReference type="InterPro" id="IPR021844">
    <property type="entry name" value="Integr_conj_element_PFL4704"/>
</dbReference>
<gene>
    <name evidence="3" type="ORF">LZG35_20395</name>
</gene>
<evidence type="ECO:0000256" key="2">
    <source>
        <dbReference type="SAM" id="SignalP"/>
    </source>
</evidence>
<dbReference type="Proteomes" id="UP001107961">
    <property type="component" value="Unassembled WGS sequence"/>
</dbReference>
<evidence type="ECO:0000256" key="1">
    <source>
        <dbReference type="SAM" id="MobiDB-lite"/>
    </source>
</evidence>
<dbReference type="EMBL" id="JAJVKT010000036">
    <property type="protein sequence ID" value="MCE7511001.1"/>
    <property type="molecule type" value="Genomic_DNA"/>
</dbReference>